<keyword evidence="5" id="KW-0676">Redox-active center</keyword>
<evidence type="ECO:0000313" key="8">
    <source>
        <dbReference type="EMBL" id="MDO1450246.1"/>
    </source>
</evidence>
<evidence type="ECO:0000256" key="3">
    <source>
        <dbReference type="ARBA" id="ARBA00022982"/>
    </source>
</evidence>
<evidence type="ECO:0000256" key="4">
    <source>
        <dbReference type="ARBA" id="ARBA00023157"/>
    </source>
</evidence>
<dbReference type="InterPro" id="IPR036249">
    <property type="entry name" value="Thioredoxin-like_sf"/>
</dbReference>
<evidence type="ECO:0000256" key="1">
    <source>
        <dbReference type="ARBA" id="ARBA00008987"/>
    </source>
</evidence>
<dbReference type="PROSITE" id="PS51352">
    <property type="entry name" value="THIOREDOXIN_2"/>
    <property type="match status" value="1"/>
</dbReference>
<proteinExistence type="inferred from homology"/>
<dbReference type="Proteomes" id="UP001168528">
    <property type="component" value="Unassembled WGS sequence"/>
</dbReference>
<accession>A0ABT8RDR8</accession>
<comment type="similarity">
    <text evidence="1 6">Belongs to the thioredoxin family.</text>
</comment>
<sequence length="118" mass="13511">MKNKTKNLIQVTEANFEEIKNASPILLIDFSADWCPHCQVMEQIMHELADQYALKATIGRVDVEESTNLAVRFQVRNLPSILVFRQGELLHKYVGLMPKRVLDAQIQELLPNTCSMNI</sequence>
<evidence type="ECO:0000256" key="5">
    <source>
        <dbReference type="ARBA" id="ARBA00023284"/>
    </source>
</evidence>
<dbReference type="PIRSF" id="PIRSF000077">
    <property type="entry name" value="Thioredoxin"/>
    <property type="match status" value="1"/>
</dbReference>
<dbReference type="EMBL" id="JAUKPO010000027">
    <property type="protein sequence ID" value="MDO1450246.1"/>
    <property type="molecule type" value="Genomic_DNA"/>
</dbReference>
<dbReference type="Gene3D" id="3.40.30.10">
    <property type="entry name" value="Glutaredoxin"/>
    <property type="match status" value="1"/>
</dbReference>
<dbReference type="InterPro" id="IPR013766">
    <property type="entry name" value="Thioredoxin_domain"/>
</dbReference>
<dbReference type="CDD" id="cd02947">
    <property type="entry name" value="TRX_family"/>
    <property type="match status" value="1"/>
</dbReference>
<evidence type="ECO:0000256" key="6">
    <source>
        <dbReference type="PIRNR" id="PIRNR000077"/>
    </source>
</evidence>
<keyword evidence="2" id="KW-0813">Transport</keyword>
<gene>
    <name evidence="8" type="ORF">Q0590_28455</name>
</gene>
<feature type="domain" description="Thioredoxin" evidence="7">
    <location>
        <begin position="1"/>
        <end position="111"/>
    </location>
</feature>
<evidence type="ECO:0000259" key="7">
    <source>
        <dbReference type="PROSITE" id="PS51352"/>
    </source>
</evidence>
<reference evidence="8" key="1">
    <citation type="submission" date="2023-07" db="EMBL/GenBank/DDBJ databases">
        <title>The genome sequence of Rhodocytophaga aerolata KACC 12507.</title>
        <authorList>
            <person name="Zhang X."/>
        </authorList>
    </citation>
    <scope>NUCLEOTIDE SEQUENCE</scope>
    <source>
        <strain evidence="8">KACC 12507</strain>
    </source>
</reference>
<keyword evidence="4" id="KW-1015">Disulfide bond</keyword>
<dbReference type="PANTHER" id="PTHR45663:SF11">
    <property type="entry name" value="GEO12009P1"/>
    <property type="match status" value="1"/>
</dbReference>
<evidence type="ECO:0000313" key="9">
    <source>
        <dbReference type="Proteomes" id="UP001168528"/>
    </source>
</evidence>
<dbReference type="SUPFAM" id="SSF52833">
    <property type="entry name" value="Thioredoxin-like"/>
    <property type="match status" value="1"/>
</dbReference>
<evidence type="ECO:0000256" key="2">
    <source>
        <dbReference type="ARBA" id="ARBA00022448"/>
    </source>
</evidence>
<keyword evidence="9" id="KW-1185">Reference proteome</keyword>
<name>A0ABT8RDR8_9BACT</name>
<organism evidence="8 9">
    <name type="scientific">Rhodocytophaga aerolata</name>
    <dbReference type="NCBI Taxonomy" id="455078"/>
    <lineage>
        <taxon>Bacteria</taxon>
        <taxon>Pseudomonadati</taxon>
        <taxon>Bacteroidota</taxon>
        <taxon>Cytophagia</taxon>
        <taxon>Cytophagales</taxon>
        <taxon>Rhodocytophagaceae</taxon>
        <taxon>Rhodocytophaga</taxon>
    </lineage>
</organism>
<comment type="caution">
    <text evidence="8">The sequence shown here is derived from an EMBL/GenBank/DDBJ whole genome shotgun (WGS) entry which is preliminary data.</text>
</comment>
<dbReference type="InterPro" id="IPR005746">
    <property type="entry name" value="Thioredoxin"/>
</dbReference>
<dbReference type="PANTHER" id="PTHR45663">
    <property type="entry name" value="GEO12009P1"/>
    <property type="match status" value="1"/>
</dbReference>
<dbReference type="InterPro" id="IPR017937">
    <property type="entry name" value="Thioredoxin_CS"/>
</dbReference>
<protein>
    <recommendedName>
        <fullName evidence="6">Thioredoxin</fullName>
    </recommendedName>
</protein>
<dbReference type="Pfam" id="PF00085">
    <property type="entry name" value="Thioredoxin"/>
    <property type="match status" value="1"/>
</dbReference>
<keyword evidence="3" id="KW-0249">Electron transport</keyword>
<dbReference type="RefSeq" id="WP_302041048.1">
    <property type="nucleotide sequence ID" value="NZ_JAUKPO010000027.1"/>
</dbReference>
<dbReference type="PROSITE" id="PS00194">
    <property type="entry name" value="THIOREDOXIN_1"/>
    <property type="match status" value="1"/>
</dbReference>